<comment type="subcellular location">
    <subcellularLocation>
        <location evidence="1">Membrane</location>
    </subcellularLocation>
</comment>
<dbReference type="PROSITE" id="PS50835">
    <property type="entry name" value="IG_LIKE"/>
    <property type="match status" value="1"/>
</dbReference>
<feature type="domain" description="Ig-like" evidence="4">
    <location>
        <begin position="1"/>
        <end position="84"/>
    </location>
</feature>
<dbReference type="InterPro" id="IPR036179">
    <property type="entry name" value="Ig-like_dom_sf"/>
</dbReference>
<evidence type="ECO:0000256" key="3">
    <source>
        <dbReference type="ARBA" id="ARBA00023319"/>
    </source>
</evidence>
<organism evidence="5 6">
    <name type="scientific">Goodea atripinnis</name>
    <dbReference type="NCBI Taxonomy" id="208336"/>
    <lineage>
        <taxon>Eukaryota</taxon>
        <taxon>Metazoa</taxon>
        <taxon>Chordata</taxon>
        <taxon>Craniata</taxon>
        <taxon>Vertebrata</taxon>
        <taxon>Euteleostomi</taxon>
        <taxon>Actinopterygii</taxon>
        <taxon>Neopterygii</taxon>
        <taxon>Teleostei</taxon>
        <taxon>Neoteleostei</taxon>
        <taxon>Acanthomorphata</taxon>
        <taxon>Ovalentaria</taxon>
        <taxon>Atherinomorphae</taxon>
        <taxon>Cyprinodontiformes</taxon>
        <taxon>Goodeidae</taxon>
        <taxon>Goodea</taxon>
    </lineage>
</organism>
<evidence type="ECO:0000256" key="1">
    <source>
        <dbReference type="ARBA" id="ARBA00004370"/>
    </source>
</evidence>
<dbReference type="Proteomes" id="UP001476798">
    <property type="component" value="Unassembled WGS sequence"/>
</dbReference>
<keyword evidence="6" id="KW-1185">Reference proteome</keyword>
<dbReference type="InterPro" id="IPR053896">
    <property type="entry name" value="BTN3A2-like_Ig-C"/>
</dbReference>
<dbReference type="Gene3D" id="2.60.40.10">
    <property type="entry name" value="Immunoglobulins"/>
    <property type="match status" value="1"/>
</dbReference>
<name>A0ABV0P1L2_9TELE</name>
<dbReference type="InterPro" id="IPR013783">
    <property type="entry name" value="Ig-like_fold"/>
</dbReference>
<keyword evidence="3" id="KW-0393">Immunoglobulin domain</keyword>
<sequence length="93" mass="10637">PVSKVSLSREENKTFCSSEGIYPEPELTWSTIPSSNTSLQNRTTVLQTEEQLYSISSFLVVSDSGSDLIYSCTVRTQRNKKRATLRRLCEYFF</sequence>
<gene>
    <name evidence="5" type="ORF">GOODEAATRI_033161</name>
</gene>
<proteinExistence type="predicted"/>
<dbReference type="EMBL" id="JAHRIO010056627">
    <property type="protein sequence ID" value="MEQ2176924.1"/>
    <property type="molecule type" value="Genomic_DNA"/>
</dbReference>
<accession>A0ABV0P1L2</accession>
<reference evidence="5 6" key="1">
    <citation type="submission" date="2021-06" db="EMBL/GenBank/DDBJ databases">
        <authorList>
            <person name="Palmer J.M."/>
        </authorList>
    </citation>
    <scope>NUCLEOTIDE SEQUENCE [LARGE SCALE GENOMIC DNA]</scope>
    <source>
        <strain evidence="5 6">GA_2019</strain>
        <tissue evidence="5">Muscle</tissue>
    </source>
</reference>
<protein>
    <recommendedName>
        <fullName evidence="4">Ig-like domain-containing protein</fullName>
    </recommendedName>
</protein>
<feature type="non-terminal residue" evidence="5">
    <location>
        <position position="1"/>
    </location>
</feature>
<dbReference type="InterPro" id="IPR007110">
    <property type="entry name" value="Ig-like_dom"/>
</dbReference>
<dbReference type="Pfam" id="PF22705">
    <property type="entry name" value="C2-set_3"/>
    <property type="match status" value="1"/>
</dbReference>
<evidence type="ECO:0000313" key="5">
    <source>
        <dbReference type="EMBL" id="MEQ2176924.1"/>
    </source>
</evidence>
<keyword evidence="2" id="KW-0472">Membrane</keyword>
<evidence type="ECO:0000256" key="2">
    <source>
        <dbReference type="ARBA" id="ARBA00023136"/>
    </source>
</evidence>
<evidence type="ECO:0000313" key="6">
    <source>
        <dbReference type="Proteomes" id="UP001476798"/>
    </source>
</evidence>
<dbReference type="SUPFAM" id="SSF48726">
    <property type="entry name" value="Immunoglobulin"/>
    <property type="match status" value="1"/>
</dbReference>
<comment type="caution">
    <text evidence="5">The sequence shown here is derived from an EMBL/GenBank/DDBJ whole genome shotgun (WGS) entry which is preliminary data.</text>
</comment>
<evidence type="ECO:0000259" key="4">
    <source>
        <dbReference type="PROSITE" id="PS50835"/>
    </source>
</evidence>